<comment type="caution">
    <text evidence="6">The sequence shown here is derived from an EMBL/GenBank/DDBJ whole genome shotgun (WGS) entry which is preliminary data.</text>
</comment>
<evidence type="ECO:0000259" key="5">
    <source>
        <dbReference type="PROSITE" id="PS50931"/>
    </source>
</evidence>
<dbReference type="EMBL" id="RQXV01000001">
    <property type="protein sequence ID" value="RRD01418.1"/>
    <property type="molecule type" value="Genomic_DNA"/>
</dbReference>
<evidence type="ECO:0000256" key="4">
    <source>
        <dbReference type="ARBA" id="ARBA00023163"/>
    </source>
</evidence>
<reference evidence="6 7" key="1">
    <citation type="submission" date="2018-11" db="EMBL/GenBank/DDBJ databases">
        <title>The draft genome sequence of Amphritea balenae JAMM 1525T.</title>
        <authorList>
            <person name="Fang Z."/>
            <person name="Zhang Y."/>
            <person name="Han X."/>
        </authorList>
    </citation>
    <scope>NUCLEOTIDE SEQUENCE [LARGE SCALE GENOMIC DNA]</scope>
    <source>
        <strain evidence="6 7">JAMM 1525</strain>
    </source>
</reference>
<evidence type="ECO:0000256" key="1">
    <source>
        <dbReference type="ARBA" id="ARBA00009437"/>
    </source>
</evidence>
<dbReference type="InterPro" id="IPR036388">
    <property type="entry name" value="WH-like_DNA-bd_sf"/>
</dbReference>
<dbReference type="PROSITE" id="PS50931">
    <property type="entry name" value="HTH_LYSR"/>
    <property type="match status" value="1"/>
</dbReference>
<dbReference type="RefSeq" id="WP_124924491.1">
    <property type="nucleotide sequence ID" value="NZ_BMOH01000001.1"/>
</dbReference>
<evidence type="ECO:0000256" key="2">
    <source>
        <dbReference type="ARBA" id="ARBA00023015"/>
    </source>
</evidence>
<comment type="similarity">
    <text evidence="1">Belongs to the LysR transcriptional regulatory family.</text>
</comment>
<dbReference type="GO" id="GO:0003700">
    <property type="term" value="F:DNA-binding transcription factor activity"/>
    <property type="evidence" value="ECO:0007669"/>
    <property type="project" value="InterPro"/>
</dbReference>
<name>A0A3P1SWK1_9GAMM</name>
<dbReference type="PANTHER" id="PTHR30126:SF98">
    <property type="entry name" value="HTH-TYPE TRANSCRIPTIONAL ACTIVATOR BAUR"/>
    <property type="match status" value="1"/>
</dbReference>
<keyword evidence="2" id="KW-0805">Transcription regulation</keyword>
<dbReference type="InterPro" id="IPR005119">
    <property type="entry name" value="LysR_subst-bd"/>
</dbReference>
<proteinExistence type="inferred from homology"/>
<dbReference type="InterPro" id="IPR036390">
    <property type="entry name" value="WH_DNA-bd_sf"/>
</dbReference>
<evidence type="ECO:0000313" key="7">
    <source>
        <dbReference type="Proteomes" id="UP000267535"/>
    </source>
</evidence>
<dbReference type="SUPFAM" id="SSF46785">
    <property type="entry name" value="Winged helix' DNA-binding domain"/>
    <property type="match status" value="1"/>
</dbReference>
<dbReference type="Pfam" id="PF03466">
    <property type="entry name" value="LysR_substrate"/>
    <property type="match status" value="1"/>
</dbReference>
<dbReference type="Pfam" id="PF00126">
    <property type="entry name" value="HTH_1"/>
    <property type="match status" value="1"/>
</dbReference>
<keyword evidence="4" id="KW-0804">Transcription</keyword>
<accession>A0A3P1SWK1</accession>
<evidence type="ECO:0000313" key="6">
    <source>
        <dbReference type="EMBL" id="RRD01418.1"/>
    </source>
</evidence>
<dbReference type="Gene3D" id="1.10.10.10">
    <property type="entry name" value="Winged helix-like DNA-binding domain superfamily/Winged helix DNA-binding domain"/>
    <property type="match status" value="1"/>
</dbReference>
<dbReference type="PANTHER" id="PTHR30126">
    <property type="entry name" value="HTH-TYPE TRANSCRIPTIONAL REGULATOR"/>
    <property type="match status" value="1"/>
</dbReference>
<evidence type="ECO:0000256" key="3">
    <source>
        <dbReference type="ARBA" id="ARBA00023125"/>
    </source>
</evidence>
<keyword evidence="3" id="KW-0238">DNA-binding</keyword>
<gene>
    <name evidence="6" type="ORF">EHS89_02330</name>
</gene>
<dbReference type="Gene3D" id="3.40.190.290">
    <property type="match status" value="1"/>
</dbReference>
<dbReference type="GO" id="GO:0000976">
    <property type="term" value="F:transcription cis-regulatory region binding"/>
    <property type="evidence" value="ECO:0007669"/>
    <property type="project" value="TreeGrafter"/>
</dbReference>
<dbReference type="CDD" id="cd05466">
    <property type="entry name" value="PBP2_LTTR_substrate"/>
    <property type="match status" value="1"/>
</dbReference>
<protein>
    <submittedName>
        <fullName evidence="6">LysR family transcriptional regulator</fullName>
    </submittedName>
</protein>
<dbReference type="SUPFAM" id="SSF53850">
    <property type="entry name" value="Periplasmic binding protein-like II"/>
    <property type="match status" value="1"/>
</dbReference>
<dbReference type="Proteomes" id="UP000267535">
    <property type="component" value="Unassembled WGS sequence"/>
</dbReference>
<feature type="domain" description="HTH lysR-type" evidence="5">
    <location>
        <begin position="15"/>
        <end position="72"/>
    </location>
</feature>
<dbReference type="InterPro" id="IPR000847">
    <property type="entry name" value="LysR_HTH_N"/>
</dbReference>
<sequence>MVSNALQSMGKVGDYEIRLLRVFKTVVECGGFSAAEVELNISRSTISVHMSNLESRLKLKLCNRGRSGFSLTEEGLTIYNATKQLFSRLAEFRSTVNALHQQMTGEVRILTSDTISLDERCGLDQVLAEFAAQAPDVYISFDTAPLGEIERRVINGDADVGFIPHHRELEGLDFLLMYQDKSLLYCGDRHPLFSEQDQSLIEASLKDCKLVHAGVQTNPQASMQLAEMNKAAEAYYYETRATMILSGVYVGFMAEKFAQQWVDRGRMRALLPEQRYYQLQIAAISRRSGQLNKPRDLFMDLLARHIEGLGSELV</sequence>
<dbReference type="AlphaFoldDB" id="A0A3P1SWK1"/>
<organism evidence="6 7">
    <name type="scientific">Amphritea balenae</name>
    <dbReference type="NCBI Taxonomy" id="452629"/>
    <lineage>
        <taxon>Bacteria</taxon>
        <taxon>Pseudomonadati</taxon>
        <taxon>Pseudomonadota</taxon>
        <taxon>Gammaproteobacteria</taxon>
        <taxon>Oceanospirillales</taxon>
        <taxon>Oceanospirillaceae</taxon>
        <taxon>Amphritea</taxon>
    </lineage>
</organism>
<keyword evidence="7" id="KW-1185">Reference proteome</keyword>
<dbReference type="OrthoDB" id="8587655at2"/>